<dbReference type="GO" id="GO:0000976">
    <property type="term" value="F:transcription cis-regulatory region binding"/>
    <property type="evidence" value="ECO:0007669"/>
    <property type="project" value="TreeGrafter"/>
</dbReference>
<evidence type="ECO:0000313" key="6">
    <source>
        <dbReference type="EMBL" id="ANF97926.1"/>
    </source>
</evidence>
<dbReference type="STRING" id="1616788.AR543_19150"/>
<evidence type="ECO:0000256" key="3">
    <source>
        <dbReference type="ARBA" id="ARBA00023163"/>
    </source>
</evidence>
<dbReference type="PRINTS" id="PR00455">
    <property type="entry name" value="HTHTETR"/>
</dbReference>
<evidence type="ECO:0000256" key="1">
    <source>
        <dbReference type="ARBA" id="ARBA00023015"/>
    </source>
</evidence>
<reference evidence="7" key="1">
    <citation type="submission" date="2015-10" db="EMBL/GenBank/DDBJ databases">
        <title>Genome of Paenibacillus bovis sp. nov.</title>
        <authorList>
            <person name="Wu Z."/>
            <person name="Gao C."/>
            <person name="Liu Z."/>
            <person name="Zheng H."/>
        </authorList>
    </citation>
    <scope>NUCLEOTIDE SEQUENCE [LARGE SCALE GENOMIC DNA]</scope>
    <source>
        <strain evidence="7">BD3526</strain>
    </source>
</reference>
<dbReference type="InterPro" id="IPR050109">
    <property type="entry name" value="HTH-type_TetR-like_transc_reg"/>
</dbReference>
<dbReference type="SUPFAM" id="SSF46689">
    <property type="entry name" value="Homeodomain-like"/>
    <property type="match status" value="1"/>
</dbReference>
<reference evidence="6 7" key="2">
    <citation type="journal article" date="2016" name="Int. J. Syst. Evol. Microbiol.">
        <title>Paenibacillus bovis sp. nov., isolated from raw yak (Bos grunniens) milk.</title>
        <authorList>
            <person name="Gao C."/>
            <person name="Han J."/>
            <person name="Liu Z."/>
            <person name="Xu X."/>
            <person name="Hang F."/>
            <person name="Wu Z."/>
        </authorList>
    </citation>
    <scope>NUCLEOTIDE SEQUENCE [LARGE SCALE GENOMIC DNA]</scope>
    <source>
        <strain evidence="6 7">BD3526</strain>
    </source>
</reference>
<keyword evidence="1" id="KW-0805">Transcription regulation</keyword>
<keyword evidence="3" id="KW-0804">Transcription</keyword>
<evidence type="ECO:0000256" key="2">
    <source>
        <dbReference type="ARBA" id="ARBA00023125"/>
    </source>
</evidence>
<gene>
    <name evidence="6" type="ORF">AR543_19150</name>
</gene>
<evidence type="ECO:0000256" key="4">
    <source>
        <dbReference type="PROSITE-ProRule" id="PRU00335"/>
    </source>
</evidence>
<protein>
    <submittedName>
        <fullName evidence="6">Transcriptional regulator</fullName>
    </submittedName>
</protein>
<organism evidence="6 7">
    <name type="scientific">Paenibacillus bovis</name>
    <dbReference type="NCBI Taxonomy" id="1616788"/>
    <lineage>
        <taxon>Bacteria</taxon>
        <taxon>Bacillati</taxon>
        <taxon>Bacillota</taxon>
        <taxon>Bacilli</taxon>
        <taxon>Bacillales</taxon>
        <taxon>Paenibacillaceae</taxon>
        <taxon>Paenibacillus</taxon>
    </lineage>
</organism>
<proteinExistence type="predicted"/>
<feature type="domain" description="HTH tetR-type" evidence="5">
    <location>
        <begin position="9"/>
        <end position="69"/>
    </location>
</feature>
<dbReference type="OrthoDB" id="2356263at2"/>
<evidence type="ECO:0000259" key="5">
    <source>
        <dbReference type="PROSITE" id="PS50977"/>
    </source>
</evidence>
<dbReference type="InterPro" id="IPR001647">
    <property type="entry name" value="HTH_TetR"/>
</dbReference>
<dbReference type="PROSITE" id="PS01081">
    <property type="entry name" value="HTH_TETR_1"/>
    <property type="match status" value="1"/>
</dbReference>
<dbReference type="GO" id="GO:0003700">
    <property type="term" value="F:DNA-binding transcription factor activity"/>
    <property type="evidence" value="ECO:0007669"/>
    <property type="project" value="TreeGrafter"/>
</dbReference>
<dbReference type="AlphaFoldDB" id="A0A172ZJX5"/>
<dbReference type="RefSeq" id="WP_060536020.1">
    <property type="nucleotide sequence ID" value="NZ_CP013023.1"/>
</dbReference>
<dbReference type="PANTHER" id="PTHR30055">
    <property type="entry name" value="HTH-TYPE TRANSCRIPTIONAL REGULATOR RUTR"/>
    <property type="match status" value="1"/>
</dbReference>
<keyword evidence="7" id="KW-1185">Reference proteome</keyword>
<dbReference type="InterPro" id="IPR009057">
    <property type="entry name" value="Homeodomain-like_sf"/>
</dbReference>
<name>A0A172ZJX5_9BACL</name>
<feature type="DNA-binding region" description="H-T-H motif" evidence="4">
    <location>
        <begin position="32"/>
        <end position="51"/>
    </location>
</feature>
<evidence type="ECO:0000313" key="7">
    <source>
        <dbReference type="Proteomes" id="UP000078148"/>
    </source>
</evidence>
<dbReference type="Proteomes" id="UP000078148">
    <property type="component" value="Chromosome"/>
</dbReference>
<dbReference type="EMBL" id="CP013023">
    <property type="protein sequence ID" value="ANF97926.1"/>
    <property type="molecule type" value="Genomic_DNA"/>
</dbReference>
<dbReference type="KEGG" id="pbv:AR543_19150"/>
<dbReference type="InterPro" id="IPR023772">
    <property type="entry name" value="DNA-bd_HTH_TetR-type_CS"/>
</dbReference>
<dbReference type="PROSITE" id="PS50977">
    <property type="entry name" value="HTH_TETR_2"/>
    <property type="match status" value="1"/>
</dbReference>
<dbReference type="PANTHER" id="PTHR30055:SF234">
    <property type="entry name" value="HTH-TYPE TRANSCRIPTIONAL REGULATOR BETI"/>
    <property type="match status" value="1"/>
</dbReference>
<dbReference type="Pfam" id="PF00440">
    <property type="entry name" value="TetR_N"/>
    <property type="match status" value="1"/>
</dbReference>
<dbReference type="Gene3D" id="1.10.357.10">
    <property type="entry name" value="Tetracycline Repressor, domain 2"/>
    <property type="match status" value="1"/>
</dbReference>
<keyword evidence="2 4" id="KW-0238">DNA-binding</keyword>
<accession>A0A172ZJX5</accession>
<sequence>MKKSSATSVNRKNDIIAAAIEVFAEQGYYRATTAQVAERAEISQPYVFRFFSTKEKLLVEALEASWIRIIEAFQKIVASAPGNELEQQLITVYADIMNAHRNEIILQMQAQTIQEPAIVEVMQRRFHEIHEMVYQAFEKAGIERPLERTLLFLARGMLCNISMSLNLPELMKTED</sequence>